<dbReference type="InterPro" id="IPR029063">
    <property type="entry name" value="SAM-dependent_MTases_sf"/>
</dbReference>
<evidence type="ECO:0000259" key="1">
    <source>
        <dbReference type="Pfam" id="PF08241"/>
    </source>
</evidence>
<dbReference type="AlphaFoldDB" id="A0A9X7N3R8"/>
<evidence type="ECO:0000313" key="3">
    <source>
        <dbReference type="Proteomes" id="UP000326659"/>
    </source>
</evidence>
<evidence type="ECO:0000313" key="2">
    <source>
        <dbReference type="EMBL" id="QEY74622.1"/>
    </source>
</evidence>
<feature type="domain" description="Methyltransferase type 11" evidence="1">
    <location>
        <begin position="68"/>
        <end position="163"/>
    </location>
</feature>
<dbReference type="EMBL" id="CP043626">
    <property type="protein sequence ID" value="QEY74622.1"/>
    <property type="molecule type" value="Genomic_DNA"/>
</dbReference>
<dbReference type="OrthoDB" id="8772893at2"/>
<dbReference type="Pfam" id="PF08241">
    <property type="entry name" value="Methyltransf_11"/>
    <property type="match status" value="1"/>
</dbReference>
<dbReference type="Gene3D" id="3.40.50.150">
    <property type="entry name" value="Vaccinia Virus protein VP39"/>
    <property type="match status" value="1"/>
</dbReference>
<keyword evidence="3" id="KW-1185">Reference proteome</keyword>
<dbReference type="GO" id="GO:0008168">
    <property type="term" value="F:methyltransferase activity"/>
    <property type="evidence" value="ECO:0007669"/>
    <property type="project" value="UniProtKB-KW"/>
</dbReference>
<protein>
    <submittedName>
        <fullName evidence="2">Class I SAM-dependent methyltransferase</fullName>
    </submittedName>
</protein>
<dbReference type="PANTHER" id="PTHR43861">
    <property type="entry name" value="TRANS-ACONITATE 2-METHYLTRANSFERASE-RELATED"/>
    <property type="match status" value="1"/>
</dbReference>
<proteinExistence type="predicted"/>
<sequence>MLGKLKKILTPEEPKLAQPAAPASNWVPLGEKNPFDLGLKDATLSGWFNQATNELYSGFPISAHDVVLDVGCGNGGNIHFCAMRGADIIIADIDAQKIESTRQRLNETPARSVRCLVTDSAPIPLETGSASRVVCTEVIEHVDDPQAFIAELVRVGQPGGLYLLSVPHPSSEDLQRHVAKPAYFEKPNHIRVISEEQFAAWVSEAGLEVLSHTRYGFYWSMWMLMFWDAEVTFENPDHPMLHHWTETWHALLDSPRGAKIKAALDEVVAKSQVIIARKPSETTQ</sequence>
<organism evidence="2 3">
    <name type="scientific">Pseudomonas denitrificans</name>
    <dbReference type="NCBI Taxonomy" id="43306"/>
    <lineage>
        <taxon>Bacteria</taxon>
        <taxon>Pseudomonadati</taxon>
        <taxon>Pseudomonadota</taxon>
        <taxon>Gammaproteobacteria</taxon>
        <taxon>Pseudomonadales</taxon>
        <taxon>Pseudomonadaceae</taxon>
        <taxon>Halopseudomonas</taxon>
    </lineage>
</organism>
<reference evidence="2 3" key="1">
    <citation type="submission" date="2019-09" db="EMBL/GenBank/DDBJ databases">
        <title>Prosopis cineraria nodule microbiome.</title>
        <authorList>
            <person name="Chaluvadi S.R."/>
            <person name="Ali R."/>
            <person name="Wang X."/>
        </authorList>
    </citation>
    <scope>NUCLEOTIDE SEQUENCE [LARGE SCALE GENOMIC DNA]</scope>
    <source>
        <strain evidence="2 3">BG1</strain>
    </source>
</reference>
<dbReference type="Proteomes" id="UP000326659">
    <property type="component" value="Chromosome"/>
</dbReference>
<accession>A0A9X7N3R8</accession>
<dbReference type="KEGG" id="pden:F1C79_25045"/>
<dbReference type="InterPro" id="IPR013216">
    <property type="entry name" value="Methyltransf_11"/>
</dbReference>
<dbReference type="CDD" id="cd02440">
    <property type="entry name" value="AdoMet_MTases"/>
    <property type="match status" value="1"/>
</dbReference>
<keyword evidence="2" id="KW-0808">Transferase</keyword>
<dbReference type="RefSeq" id="WP_151188897.1">
    <property type="nucleotide sequence ID" value="NZ_CP043626.1"/>
</dbReference>
<keyword evidence="2" id="KW-0489">Methyltransferase</keyword>
<name>A0A9X7N3R8_PSEDE</name>
<gene>
    <name evidence="2" type="ORF">F1C79_25045</name>
</gene>
<dbReference type="SUPFAM" id="SSF53335">
    <property type="entry name" value="S-adenosyl-L-methionine-dependent methyltransferases"/>
    <property type="match status" value="1"/>
</dbReference>
<dbReference type="GO" id="GO:0032259">
    <property type="term" value="P:methylation"/>
    <property type="evidence" value="ECO:0007669"/>
    <property type="project" value="UniProtKB-KW"/>
</dbReference>